<dbReference type="AlphaFoldDB" id="A0A016VWY2"/>
<protein>
    <submittedName>
        <fullName evidence="1">Uncharacterized protein</fullName>
    </submittedName>
</protein>
<reference evidence="2" key="1">
    <citation type="journal article" date="2015" name="Nat. Genet.">
        <title>The genome and transcriptome of the zoonotic hookworm Ancylostoma ceylanicum identify infection-specific gene families.</title>
        <authorList>
            <person name="Schwarz E.M."/>
            <person name="Hu Y."/>
            <person name="Antoshechkin I."/>
            <person name="Miller M.M."/>
            <person name="Sternberg P.W."/>
            <person name="Aroian R.V."/>
        </authorList>
    </citation>
    <scope>NUCLEOTIDE SEQUENCE</scope>
    <source>
        <strain evidence="2">HY135</strain>
    </source>
</reference>
<evidence type="ECO:0000313" key="1">
    <source>
        <dbReference type="EMBL" id="EYC31846.1"/>
    </source>
</evidence>
<dbReference type="EMBL" id="JARK01001339">
    <property type="protein sequence ID" value="EYC31846.1"/>
    <property type="molecule type" value="Genomic_DNA"/>
</dbReference>
<gene>
    <name evidence="1" type="primary">Acey_s0003.g1268</name>
    <name evidence="1" type="ORF">Y032_0003g1268</name>
</gene>
<name>A0A016VWY2_9BILA</name>
<evidence type="ECO:0000313" key="2">
    <source>
        <dbReference type="Proteomes" id="UP000024635"/>
    </source>
</evidence>
<sequence length="72" mass="7922">MLDKDGRLIVVYLTAPHSELIAYQPPCATDVFAIAASAQLGTDVSLWIQAPEFDSFPDVTYSLVFENSFSTH</sequence>
<comment type="caution">
    <text evidence="1">The sequence shown here is derived from an EMBL/GenBank/DDBJ whole genome shotgun (WGS) entry which is preliminary data.</text>
</comment>
<keyword evidence="2" id="KW-1185">Reference proteome</keyword>
<organism evidence="1 2">
    <name type="scientific">Ancylostoma ceylanicum</name>
    <dbReference type="NCBI Taxonomy" id="53326"/>
    <lineage>
        <taxon>Eukaryota</taxon>
        <taxon>Metazoa</taxon>
        <taxon>Ecdysozoa</taxon>
        <taxon>Nematoda</taxon>
        <taxon>Chromadorea</taxon>
        <taxon>Rhabditida</taxon>
        <taxon>Rhabditina</taxon>
        <taxon>Rhabditomorpha</taxon>
        <taxon>Strongyloidea</taxon>
        <taxon>Ancylostomatidae</taxon>
        <taxon>Ancylostomatinae</taxon>
        <taxon>Ancylostoma</taxon>
    </lineage>
</organism>
<proteinExistence type="predicted"/>
<accession>A0A016VWY2</accession>
<dbReference type="Proteomes" id="UP000024635">
    <property type="component" value="Unassembled WGS sequence"/>
</dbReference>